<dbReference type="GO" id="GO:0003713">
    <property type="term" value="F:transcription coactivator activity"/>
    <property type="evidence" value="ECO:0007669"/>
    <property type="project" value="TreeGrafter"/>
</dbReference>
<feature type="region of interest" description="Disordered" evidence="3">
    <location>
        <begin position="503"/>
        <end position="544"/>
    </location>
</feature>
<name>A0A8H6CJ25_9LECA</name>
<dbReference type="AlphaFoldDB" id="A0A8H6CJ25"/>
<dbReference type="RefSeq" id="XP_037153335.1">
    <property type="nucleotide sequence ID" value="XM_037301701.1"/>
</dbReference>
<dbReference type="GeneID" id="59339240"/>
<comment type="caution">
    <text evidence="6">The sequence shown here is derived from an EMBL/GenBank/DDBJ whole genome shotgun (WGS) entry which is preliminary data.</text>
</comment>
<comment type="similarity">
    <text evidence="1">Belongs to the CCDC124 family.</text>
</comment>
<feature type="compositionally biased region" description="Basic and acidic residues" evidence="3">
    <location>
        <begin position="520"/>
        <end position="544"/>
    </location>
</feature>
<reference evidence="6 7" key="1">
    <citation type="journal article" date="2020" name="Genomics">
        <title>Complete, high-quality genomes from long-read metagenomic sequencing of two wolf lichen thalli reveals enigmatic genome architecture.</title>
        <authorList>
            <person name="McKenzie S.K."/>
            <person name="Walston R.F."/>
            <person name="Allen J.L."/>
        </authorList>
    </citation>
    <scope>NUCLEOTIDE SEQUENCE [LARGE SCALE GENOMIC DNA]</scope>
    <source>
        <strain evidence="6">WasteWater1</strain>
    </source>
</reference>
<dbReference type="Proteomes" id="UP000593566">
    <property type="component" value="Unassembled WGS sequence"/>
</dbReference>
<dbReference type="EMBL" id="JACCJB010000009">
    <property type="protein sequence ID" value="KAF6224275.1"/>
    <property type="molecule type" value="Genomic_DNA"/>
</dbReference>
<dbReference type="PANTHER" id="PTHR21680">
    <property type="entry name" value="COILED-COIL DOMAIN-CONTAINING PROTEIN 124"/>
    <property type="match status" value="1"/>
</dbReference>
<evidence type="ECO:0000256" key="2">
    <source>
        <dbReference type="ARBA" id="ARBA00023054"/>
    </source>
</evidence>
<evidence type="ECO:0000313" key="6">
    <source>
        <dbReference type="EMBL" id="KAF6224275.1"/>
    </source>
</evidence>
<feature type="compositionally biased region" description="Polar residues" evidence="3">
    <location>
        <begin position="291"/>
        <end position="307"/>
    </location>
</feature>
<evidence type="ECO:0000259" key="5">
    <source>
        <dbReference type="Pfam" id="PF22048"/>
    </source>
</evidence>
<feature type="region of interest" description="Disordered" evidence="3">
    <location>
        <begin position="291"/>
        <end position="441"/>
    </location>
</feature>
<dbReference type="InterPro" id="IPR010422">
    <property type="entry name" value="Ccdc124/Oxs1"/>
</dbReference>
<dbReference type="Pfam" id="PF22048">
    <property type="entry name" value="LSO1_2-like"/>
    <property type="match status" value="1"/>
</dbReference>
<gene>
    <name evidence="6" type="ORF">HO133_010850</name>
</gene>
<evidence type="ECO:0000259" key="4">
    <source>
        <dbReference type="Pfam" id="PF06244"/>
    </source>
</evidence>
<dbReference type="InterPro" id="IPR054413">
    <property type="entry name" value="LSO1/2"/>
</dbReference>
<evidence type="ECO:0000313" key="7">
    <source>
        <dbReference type="Proteomes" id="UP000593566"/>
    </source>
</evidence>
<keyword evidence="7" id="KW-1185">Reference proteome</keyword>
<feature type="domain" description="Coiled-coil" evidence="4">
    <location>
        <begin position="436"/>
        <end position="514"/>
    </location>
</feature>
<organism evidence="6 7">
    <name type="scientific">Letharia lupina</name>
    <dbReference type="NCBI Taxonomy" id="560253"/>
    <lineage>
        <taxon>Eukaryota</taxon>
        <taxon>Fungi</taxon>
        <taxon>Dikarya</taxon>
        <taxon>Ascomycota</taxon>
        <taxon>Pezizomycotina</taxon>
        <taxon>Lecanoromycetes</taxon>
        <taxon>OSLEUM clade</taxon>
        <taxon>Lecanoromycetidae</taxon>
        <taxon>Lecanorales</taxon>
        <taxon>Lecanorineae</taxon>
        <taxon>Parmeliaceae</taxon>
        <taxon>Letharia</taxon>
    </lineage>
</organism>
<proteinExistence type="inferred from homology"/>
<dbReference type="InterPro" id="IPR054414">
    <property type="entry name" value="Ccdc124/Oxs1_C"/>
</dbReference>
<dbReference type="GO" id="GO:0005634">
    <property type="term" value="C:nucleus"/>
    <property type="evidence" value="ECO:0007669"/>
    <property type="project" value="TreeGrafter"/>
</dbReference>
<feature type="compositionally biased region" description="Basic and acidic residues" evidence="3">
    <location>
        <begin position="371"/>
        <end position="403"/>
    </location>
</feature>
<dbReference type="Pfam" id="PF06244">
    <property type="entry name" value="Ccdc124"/>
    <property type="match status" value="1"/>
</dbReference>
<dbReference type="GO" id="GO:0006366">
    <property type="term" value="P:transcription by RNA polymerase II"/>
    <property type="evidence" value="ECO:0007669"/>
    <property type="project" value="TreeGrafter"/>
</dbReference>
<evidence type="ECO:0000256" key="1">
    <source>
        <dbReference type="ARBA" id="ARBA00008296"/>
    </source>
</evidence>
<keyword evidence="2" id="KW-0175">Coiled coil</keyword>
<accession>A0A8H6CJ25</accession>
<feature type="domain" description="LSO1/LSO2" evidence="5">
    <location>
        <begin position="315"/>
        <end position="357"/>
    </location>
</feature>
<dbReference type="PANTHER" id="PTHR21680:SF0">
    <property type="entry name" value="COILED-COIL DOMAIN-CONTAINING PROTEIN 124"/>
    <property type="match status" value="1"/>
</dbReference>
<protein>
    <submittedName>
        <fullName evidence="6">Uncharacterized protein</fullName>
    </submittedName>
</protein>
<feature type="compositionally biased region" description="Basic and acidic residues" evidence="3">
    <location>
        <begin position="336"/>
        <end position="349"/>
    </location>
</feature>
<evidence type="ECO:0000256" key="3">
    <source>
        <dbReference type="SAM" id="MobiDB-lite"/>
    </source>
</evidence>
<sequence length="544" mass="58781">MSNDYHSHNLPAAVENLFTKQPPIKNIYELVIGPSGSYYIGYLDNDNKTYCMNHGLPFHLTKWLSTNAKGFVEHDIRTTMITLGPKGSYVVKDKNKMQWCGVPDALATRLNSFGTQRTRLVTLGIDDSFVIINTDGSGLRSLRGRFSDLEKLLAGMPSLGNVHYLSLSTYNSISASGDVDDPLYMLVMKSGAAEGLCPDGHGERFGVVTSNLPNMQSAVTQSLVRSPARGSSGSGTSLLKVLSGMAKVANVANQVLGGGGGGAGGGYYNGNSSGGGFDTSGFQAGLQQQTWSTTSGAAGDPIQSSMPKKQAGENSKKAAGNAKKAEVTNQKAAAEGAKKAASEDQEWGKGAKSNAKKYTPLPPHSIQSNHTYREEAEAKKQEAARKKAEKDALLAAEEKDARPTPKNTKTAVKKTKGLDLSSLDDEPSSSISKGNPALNATGIDNALDALSLTSANPSEKIDRHPERRFKAAYAAYEARRMPELEEEHKGLRKKQREDMIRKEFERSPENPFNQANARFDTTKEELREMKDQERDKVEARLAAR</sequence>